<dbReference type="OrthoDB" id="4942058at2"/>
<evidence type="ECO:0000313" key="1">
    <source>
        <dbReference type="EMBL" id="MPY10388.1"/>
    </source>
</evidence>
<dbReference type="InterPro" id="IPR023146">
    <property type="entry name" value="YfbU_alpha-helical_sf"/>
</dbReference>
<evidence type="ECO:0008006" key="3">
    <source>
        <dbReference type="Google" id="ProtNLM"/>
    </source>
</evidence>
<dbReference type="SUPFAM" id="SSF47598">
    <property type="entry name" value="Ribbon-helix-helix"/>
    <property type="match status" value="1"/>
</dbReference>
<keyword evidence="2" id="KW-1185">Reference proteome</keyword>
<gene>
    <name evidence="1" type="ORF">FNH21_06580</name>
</gene>
<dbReference type="Pfam" id="PF03887">
    <property type="entry name" value="YfbU"/>
    <property type="match status" value="1"/>
</dbReference>
<organism evidence="1 2">
    <name type="scientific">Arthrobacter bussei</name>
    <dbReference type="NCBI Taxonomy" id="2594179"/>
    <lineage>
        <taxon>Bacteria</taxon>
        <taxon>Bacillati</taxon>
        <taxon>Actinomycetota</taxon>
        <taxon>Actinomycetes</taxon>
        <taxon>Micrococcales</taxon>
        <taxon>Micrococcaceae</taxon>
        <taxon>Arthrobacter</taxon>
    </lineage>
</organism>
<dbReference type="InterPro" id="IPR010985">
    <property type="entry name" value="Ribbon_hlx_hlx"/>
</dbReference>
<sequence length="296" mass="33366">MPCDNGLSPGFGVGCTGTHIRTKDLPLMTHVSADRPAQGYLPREEACMVTTVTIRLDEELRDRIAEAARLHDVTLSRYIRDQLAENMQFEVREGADGDGSDLDVDNPDLSPFERRMLVQAHRLILAAKGDLGEAYYNKDDEVQAIQILESGFVGDYSAEFAGIVTPMSQAECELVWDIFDMFRVIGASARALDGGWQHLGVDERYGTFRGFDGNHPLESRMLGYARYLVKHDRWTEQADVVLEEGGVSPTEMVPTYRSMLRAFKPLWSQVVRDGTRWHLSEEQIRQVLETVPDERG</sequence>
<dbReference type="InterPro" id="IPR005587">
    <property type="entry name" value="UPF0304_YfbU"/>
</dbReference>
<protein>
    <recommendedName>
        <fullName evidence="3">Ribbon-helix-helix protein CopG domain-containing protein</fullName>
    </recommendedName>
</protein>
<dbReference type="Proteomes" id="UP000326464">
    <property type="component" value="Unassembled WGS sequence"/>
</dbReference>
<reference evidence="2" key="1">
    <citation type="submission" date="2019-07" db="EMBL/GenBank/DDBJ databases">
        <title>Arthrobacter KR32 sp. nov., isolated from mountain cheese made of cows milk.</title>
        <authorList>
            <person name="Flegler A."/>
        </authorList>
    </citation>
    <scope>NUCLEOTIDE SEQUENCE [LARGE SCALE GENOMIC DNA]</scope>
    <source>
        <strain evidence="2">KR32</strain>
    </source>
</reference>
<dbReference type="AlphaFoldDB" id="A0A7X1TN96"/>
<evidence type="ECO:0000313" key="2">
    <source>
        <dbReference type="Proteomes" id="UP000326464"/>
    </source>
</evidence>
<dbReference type="EMBL" id="VJXX01000001">
    <property type="protein sequence ID" value="MPY10388.1"/>
    <property type="molecule type" value="Genomic_DNA"/>
</dbReference>
<name>A0A7X1TN96_9MICC</name>
<comment type="caution">
    <text evidence="1">The sequence shown here is derived from an EMBL/GenBank/DDBJ whole genome shotgun (WGS) entry which is preliminary data.</text>
</comment>
<dbReference type="CDD" id="cd21631">
    <property type="entry name" value="RHH_CopG_NikR-like"/>
    <property type="match status" value="1"/>
</dbReference>
<accession>A0A7X1TN96</accession>
<dbReference type="Gene3D" id="1.10.3190.10">
    <property type="entry name" value="yfbu gene product, domain 2"/>
    <property type="match status" value="1"/>
</dbReference>
<dbReference type="SUPFAM" id="SSF116960">
    <property type="entry name" value="YfbU-like"/>
    <property type="match status" value="1"/>
</dbReference>
<dbReference type="GO" id="GO:0006355">
    <property type="term" value="P:regulation of DNA-templated transcription"/>
    <property type="evidence" value="ECO:0007669"/>
    <property type="project" value="InterPro"/>
</dbReference>
<proteinExistence type="predicted"/>